<feature type="compositionally biased region" description="Low complexity" evidence="1">
    <location>
        <begin position="135"/>
        <end position="152"/>
    </location>
</feature>
<feature type="compositionally biased region" description="Gly residues" evidence="1">
    <location>
        <begin position="153"/>
        <end position="163"/>
    </location>
</feature>
<evidence type="ECO:0000256" key="1">
    <source>
        <dbReference type="SAM" id="MobiDB-lite"/>
    </source>
</evidence>
<dbReference type="InterPro" id="IPR012438">
    <property type="entry name" value="DUF1639"/>
</dbReference>
<feature type="region of interest" description="Disordered" evidence="1">
    <location>
        <begin position="77"/>
        <end position="304"/>
    </location>
</feature>
<reference evidence="2" key="1">
    <citation type="submission" date="2018-02" db="EMBL/GenBank/DDBJ databases">
        <authorList>
            <person name="Cohen D.B."/>
            <person name="Kent A.D."/>
        </authorList>
    </citation>
    <scope>NUCLEOTIDE SEQUENCE</scope>
</reference>
<feature type="compositionally biased region" description="Basic residues" evidence="1">
    <location>
        <begin position="419"/>
        <end position="430"/>
    </location>
</feature>
<feature type="region of interest" description="Disordered" evidence="1">
    <location>
        <begin position="416"/>
        <end position="441"/>
    </location>
</feature>
<dbReference type="EMBL" id="OIVN01000591">
    <property type="protein sequence ID" value="SPC82645.1"/>
    <property type="molecule type" value="Genomic_DNA"/>
</dbReference>
<accession>A0A2N9F6C6</accession>
<feature type="compositionally biased region" description="Low complexity" evidence="1">
    <location>
        <begin position="253"/>
        <end position="268"/>
    </location>
</feature>
<name>A0A2N9F6C6_FAGSY</name>
<dbReference type="AlphaFoldDB" id="A0A2N9F6C6"/>
<feature type="compositionally biased region" description="Low complexity" evidence="1">
    <location>
        <begin position="77"/>
        <end position="89"/>
    </location>
</feature>
<evidence type="ECO:0008006" key="3">
    <source>
        <dbReference type="Google" id="ProtNLM"/>
    </source>
</evidence>
<feature type="compositionally biased region" description="Basic and acidic residues" evidence="1">
    <location>
        <begin position="276"/>
        <end position="285"/>
    </location>
</feature>
<sequence>MQRFSPHRRPSLSLSHSVGVSVDWIHGDANQIEIEISSADPRYQRVSPDCLPLSNGKKSNNINGRILHTNTSTKAIVTSSTTTSTSCSTLEGKGFRFRSPSRTQDHHNNPIEAAAPTTSPQSDNNHDSPPPPPSAKTQQTPSPSASPSSCGGTTTGACGGSGGDMLLQWGQRKRARVSRTEIRALTDDSSSSTSAAIKAQRKSSSTTMPPPPPPPLPSTSSASNASRPRREASAFLSNRNLEERSGPCGGNGSPSRNSSSSSRVISRSMAAGKRSPPPEKLDRKILTCSGSAKDDNKPNGSSLLATDRMNQVDSASAHQSAAQSELEAAGVGATNTAAPLAGGGGGGEKLNAEVIEWPRIYIALSRKEKEDDFLAMKGTKLPQRPKKRAKNIDKALQYCFPGMWLSDLTRNRYEVREKKNVKKQQKRRGLKGMESLDSDSE</sequence>
<feature type="compositionally biased region" description="Pro residues" evidence="1">
    <location>
        <begin position="208"/>
        <end position="217"/>
    </location>
</feature>
<dbReference type="PANTHER" id="PTHR33130:SF33">
    <property type="entry name" value="PUTATIVE (DUF1639)-RELATED"/>
    <property type="match status" value="1"/>
</dbReference>
<gene>
    <name evidence="2" type="ORF">FSB_LOCUS10527</name>
</gene>
<feature type="compositionally biased region" description="Low complexity" evidence="1">
    <location>
        <begin position="187"/>
        <end position="196"/>
    </location>
</feature>
<protein>
    <recommendedName>
        <fullName evidence="3">DUF1639 domain-containing protein</fullName>
    </recommendedName>
</protein>
<proteinExistence type="predicted"/>
<evidence type="ECO:0000313" key="2">
    <source>
        <dbReference type="EMBL" id="SPC82645.1"/>
    </source>
</evidence>
<dbReference type="PANTHER" id="PTHR33130">
    <property type="entry name" value="PUTATIVE (DUF1639)-RELATED"/>
    <property type="match status" value="1"/>
</dbReference>
<dbReference type="Pfam" id="PF07797">
    <property type="entry name" value="DUF1639"/>
    <property type="match status" value="1"/>
</dbReference>
<organism evidence="2">
    <name type="scientific">Fagus sylvatica</name>
    <name type="common">Beechnut</name>
    <dbReference type="NCBI Taxonomy" id="28930"/>
    <lineage>
        <taxon>Eukaryota</taxon>
        <taxon>Viridiplantae</taxon>
        <taxon>Streptophyta</taxon>
        <taxon>Embryophyta</taxon>
        <taxon>Tracheophyta</taxon>
        <taxon>Spermatophyta</taxon>
        <taxon>Magnoliopsida</taxon>
        <taxon>eudicotyledons</taxon>
        <taxon>Gunneridae</taxon>
        <taxon>Pentapetalae</taxon>
        <taxon>rosids</taxon>
        <taxon>fabids</taxon>
        <taxon>Fagales</taxon>
        <taxon>Fagaceae</taxon>
        <taxon>Fagus</taxon>
    </lineage>
</organism>